<evidence type="ECO:0000256" key="1">
    <source>
        <dbReference type="ARBA" id="ARBA00022553"/>
    </source>
</evidence>
<feature type="modified residue" description="4-aspartylphosphate" evidence="6">
    <location>
        <position position="56"/>
    </location>
</feature>
<dbReference type="SUPFAM" id="SSF52172">
    <property type="entry name" value="CheY-like"/>
    <property type="match status" value="1"/>
</dbReference>
<comment type="caution">
    <text evidence="8">The sequence shown here is derived from an EMBL/GenBank/DDBJ whole genome shotgun (WGS) entry which is preliminary data.</text>
</comment>
<dbReference type="PANTHER" id="PTHR48111:SF1">
    <property type="entry name" value="TWO-COMPONENT RESPONSE REGULATOR ORR33"/>
    <property type="match status" value="1"/>
</dbReference>
<dbReference type="GO" id="GO:0000156">
    <property type="term" value="F:phosphorelay response regulator activity"/>
    <property type="evidence" value="ECO:0007669"/>
    <property type="project" value="TreeGrafter"/>
</dbReference>
<dbReference type="PANTHER" id="PTHR48111">
    <property type="entry name" value="REGULATOR OF RPOS"/>
    <property type="match status" value="1"/>
</dbReference>
<feature type="domain" description="Response regulatory" evidence="7">
    <location>
        <begin position="5"/>
        <end position="123"/>
    </location>
</feature>
<keyword evidence="9" id="KW-1185">Reference proteome</keyword>
<keyword evidence="3" id="KW-0805">Transcription regulation</keyword>
<evidence type="ECO:0000256" key="4">
    <source>
        <dbReference type="ARBA" id="ARBA00023125"/>
    </source>
</evidence>
<dbReference type="PROSITE" id="PS50110">
    <property type="entry name" value="RESPONSE_REGULATORY"/>
    <property type="match status" value="1"/>
</dbReference>
<dbReference type="CDD" id="cd16936">
    <property type="entry name" value="HATPase_RsbW-like"/>
    <property type="match status" value="1"/>
</dbReference>
<accession>A0A133XMG9</accession>
<evidence type="ECO:0000256" key="2">
    <source>
        <dbReference type="ARBA" id="ARBA00023012"/>
    </source>
</evidence>
<evidence type="ECO:0000313" key="9">
    <source>
        <dbReference type="Proteomes" id="UP000070186"/>
    </source>
</evidence>
<keyword evidence="1 6" id="KW-0597">Phosphoprotein</keyword>
<keyword evidence="4" id="KW-0238">DNA-binding</keyword>
<dbReference type="GO" id="GO:0006355">
    <property type="term" value="P:regulation of DNA-templated transcription"/>
    <property type="evidence" value="ECO:0007669"/>
    <property type="project" value="TreeGrafter"/>
</dbReference>
<keyword evidence="5" id="KW-0804">Transcription</keyword>
<dbReference type="InterPro" id="IPR039420">
    <property type="entry name" value="WalR-like"/>
</dbReference>
<dbReference type="CDD" id="cd17574">
    <property type="entry name" value="REC_OmpR"/>
    <property type="match status" value="1"/>
</dbReference>
<dbReference type="GO" id="GO:0000976">
    <property type="term" value="F:transcription cis-regulatory region binding"/>
    <property type="evidence" value="ECO:0007669"/>
    <property type="project" value="TreeGrafter"/>
</dbReference>
<protein>
    <recommendedName>
        <fullName evidence="7">Response regulatory domain-containing protein</fullName>
    </recommendedName>
</protein>
<reference evidence="8 9" key="1">
    <citation type="submission" date="2015-12" db="EMBL/GenBank/DDBJ databases">
        <title>Nitrous oxide reduction kinetics distinguish bacteria harboring typical versus atypical NosZ.</title>
        <authorList>
            <person name="Yoon S."/>
            <person name="Nissen S."/>
            <person name="Park D."/>
            <person name="Sanford R.A."/>
            <person name="Loeffler F.E."/>
        </authorList>
    </citation>
    <scope>NUCLEOTIDE SEQUENCE [LARGE SCALE GENOMIC DNA]</scope>
    <source>
        <strain evidence="8 9">ATCC BAA-841</strain>
    </source>
</reference>
<dbReference type="InterPro" id="IPR003594">
    <property type="entry name" value="HATPase_dom"/>
</dbReference>
<evidence type="ECO:0000256" key="5">
    <source>
        <dbReference type="ARBA" id="ARBA00023163"/>
    </source>
</evidence>
<dbReference type="Proteomes" id="UP000070186">
    <property type="component" value="Unassembled WGS sequence"/>
</dbReference>
<evidence type="ECO:0000256" key="6">
    <source>
        <dbReference type="PROSITE-ProRule" id="PRU00169"/>
    </source>
</evidence>
<dbReference type="AlphaFoldDB" id="A0A133XMG9"/>
<dbReference type="SMART" id="SM00448">
    <property type="entry name" value="REC"/>
    <property type="match status" value="1"/>
</dbReference>
<evidence type="ECO:0000313" key="8">
    <source>
        <dbReference type="EMBL" id="KXB32133.1"/>
    </source>
</evidence>
<keyword evidence="2" id="KW-0902">Two-component regulatory system</keyword>
<name>A0A133XMG9_9RHOO</name>
<sequence>MEKTCVLVVDDEPIGRETLAENLSEEGYQVIEAESGEAAWRLIDAMPERFDAILLDRMMPDMDGIEILRRVKMRPDMMHVPVIMQTGMTADSDVLEGLRAGAYYYLTKPFSADTLLAIVAAATRDYRGHKELAEEVQRQSRTLSCLVQARFLFRTPDDARNLAALAANAAPEPGRVVLGLSELMLNAVEHGNLAIGYDEKTRLIEEGALHDQIAQRLATAELGARQAELAIERAGDELVFVIRDQGAGFDWRAYLEMSPDRAFDTHGRGIAMSRMISFDSLEYCGCGNEVKAAIKLPAA</sequence>
<dbReference type="InterPro" id="IPR036890">
    <property type="entry name" value="HATPase_C_sf"/>
</dbReference>
<dbReference type="Gene3D" id="3.30.565.10">
    <property type="entry name" value="Histidine kinase-like ATPase, C-terminal domain"/>
    <property type="match status" value="1"/>
</dbReference>
<evidence type="ECO:0000259" key="7">
    <source>
        <dbReference type="PROSITE" id="PS50110"/>
    </source>
</evidence>
<gene>
    <name evidence="8" type="ORF">AT959_03485</name>
</gene>
<dbReference type="Gene3D" id="3.40.50.2300">
    <property type="match status" value="1"/>
</dbReference>
<dbReference type="Pfam" id="PF00072">
    <property type="entry name" value="Response_reg"/>
    <property type="match status" value="1"/>
</dbReference>
<dbReference type="EMBL" id="LODL01000007">
    <property type="protein sequence ID" value="KXB32133.1"/>
    <property type="molecule type" value="Genomic_DNA"/>
</dbReference>
<dbReference type="STRING" id="281362.AT959_03485"/>
<dbReference type="InterPro" id="IPR001789">
    <property type="entry name" value="Sig_transdc_resp-reg_receiver"/>
</dbReference>
<evidence type="ECO:0000256" key="3">
    <source>
        <dbReference type="ARBA" id="ARBA00023015"/>
    </source>
</evidence>
<dbReference type="InterPro" id="IPR011006">
    <property type="entry name" value="CheY-like_superfamily"/>
</dbReference>
<dbReference type="GO" id="GO:0032993">
    <property type="term" value="C:protein-DNA complex"/>
    <property type="evidence" value="ECO:0007669"/>
    <property type="project" value="TreeGrafter"/>
</dbReference>
<dbReference type="Pfam" id="PF13581">
    <property type="entry name" value="HATPase_c_2"/>
    <property type="match status" value="1"/>
</dbReference>
<dbReference type="GO" id="GO:0005829">
    <property type="term" value="C:cytosol"/>
    <property type="evidence" value="ECO:0007669"/>
    <property type="project" value="TreeGrafter"/>
</dbReference>
<organism evidence="8 9">
    <name type="scientific">Dechloromonas denitrificans</name>
    <dbReference type="NCBI Taxonomy" id="281362"/>
    <lineage>
        <taxon>Bacteria</taxon>
        <taxon>Pseudomonadati</taxon>
        <taxon>Pseudomonadota</taxon>
        <taxon>Betaproteobacteria</taxon>
        <taxon>Rhodocyclales</taxon>
        <taxon>Azonexaceae</taxon>
        <taxon>Dechloromonas</taxon>
    </lineage>
</organism>
<dbReference type="RefSeq" id="WP_066880635.1">
    <property type="nucleotide sequence ID" value="NZ_LODL01000007.1"/>
</dbReference>
<proteinExistence type="predicted"/>